<accession>A0A7X3MWD2</accession>
<evidence type="ECO:0000313" key="3">
    <source>
        <dbReference type="Proteomes" id="UP000436483"/>
    </source>
</evidence>
<dbReference type="CDD" id="cd00371">
    <property type="entry name" value="HMA"/>
    <property type="match status" value="1"/>
</dbReference>
<dbReference type="AlphaFoldDB" id="A0A7X3MWD2"/>
<dbReference type="InterPro" id="IPR036163">
    <property type="entry name" value="HMA_dom_sf"/>
</dbReference>
<gene>
    <name evidence="2" type="ORF">GR328_22475</name>
</gene>
<sequence>MHHVRVPGMTCGGCPGALTRAIQKLDQQALIESELERV</sequence>
<proteinExistence type="predicted"/>
<dbReference type="Pfam" id="PF00403">
    <property type="entry name" value="HMA"/>
    <property type="match status" value="1"/>
</dbReference>
<feature type="domain" description="HMA" evidence="1">
    <location>
        <begin position="4"/>
        <end position="26"/>
    </location>
</feature>
<comment type="caution">
    <text evidence="2">The sequence shown here is derived from an EMBL/GenBank/DDBJ whole genome shotgun (WGS) entry which is preliminary data.</text>
</comment>
<keyword evidence="3" id="KW-1185">Reference proteome</keyword>
<dbReference type="RefSeq" id="WP_160887816.1">
    <property type="nucleotide sequence ID" value="NZ_WURB01000027.1"/>
</dbReference>
<evidence type="ECO:0000259" key="1">
    <source>
        <dbReference type="Pfam" id="PF00403"/>
    </source>
</evidence>
<dbReference type="GO" id="GO:0046872">
    <property type="term" value="F:metal ion binding"/>
    <property type="evidence" value="ECO:0007669"/>
    <property type="project" value="InterPro"/>
</dbReference>
<organism evidence="2 3">
    <name type="scientific">Microvirga makkahensis</name>
    <dbReference type="NCBI Taxonomy" id="1128670"/>
    <lineage>
        <taxon>Bacteria</taxon>
        <taxon>Pseudomonadati</taxon>
        <taxon>Pseudomonadota</taxon>
        <taxon>Alphaproteobacteria</taxon>
        <taxon>Hyphomicrobiales</taxon>
        <taxon>Methylobacteriaceae</taxon>
        <taxon>Microvirga</taxon>
    </lineage>
</organism>
<dbReference type="OrthoDB" id="9801832at2"/>
<reference evidence="2 3" key="2">
    <citation type="submission" date="2020-01" db="EMBL/GenBank/DDBJ databases">
        <title>Microvirga sp. nov., an arsenate reduction bacterium isolated from Tibet hotspring sediments.</title>
        <authorList>
            <person name="Xian W.-D."/>
            <person name="Li W.-J."/>
        </authorList>
    </citation>
    <scope>NUCLEOTIDE SEQUENCE [LARGE SCALE GENOMIC DNA]</scope>
    <source>
        <strain evidence="2 3">KCTC 23863</strain>
    </source>
</reference>
<reference evidence="2 3" key="1">
    <citation type="submission" date="2019-12" db="EMBL/GenBank/DDBJ databases">
        <authorList>
            <person name="Yuan C.-G."/>
        </authorList>
    </citation>
    <scope>NUCLEOTIDE SEQUENCE [LARGE SCALE GENOMIC DNA]</scope>
    <source>
        <strain evidence="2 3">KCTC 23863</strain>
    </source>
</reference>
<name>A0A7X3MWD2_9HYPH</name>
<dbReference type="Proteomes" id="UP000436483">
    <property type="component" value="Unassembled WGS sequence"/>
</dbReference>
<dbReference type="EMBL" id="WURB01000027">
    <property type="protein sequence ID" value="MXQ14170.1"/>
    <property type="molecule type" value="Genomic_DNA"/>
</dbReference>
<dbReference type="InterPro" id="IPR006121">
    <property type="entry name" value="HMA_dom"/>
</dbReference>
<evidence type="ECO:0000313" key="2">
    <source>
        <dbReference type="EMBL" id="MXQ14170.1"/>
    </source>
</evidence>
<dbReference type="SUPFAM" id="SSF55008">
    <property type="entry name" value="HMA, heavy metal-associated domain"/>
    <property type="match status" value="1"/>
</dbReference>
<dbReference type="Gene3D" id="3.30.70.100">
    <property type="match status" value="1"/>
</dbReference>
<protein>
    <recommendedName>
        <fullName evidence="1">HMA domain-containing protein</fullName>
    </recommendedName>
</protein>